<accession>A0A8H4J9N3</accession>
<dbReference type="OrthoDB" id="4977818at2759"/>
<organism evidence="1 2">
    <name type="scientific">Fusarium acutatum</name>
    <dbReference type="NCBI Taxonomy" id="78861"/>
    <lineage>
        <taxon>Eukaryota</taxon>
        <taxon>Fungi</taxon>
        <taxon>Dikarya</taxon>
        <taxon>Ascomycota</taxon>
        <taxon>Pezizomycotina</taxon>
        <taxon>Sordariomycetes</taxon>
        <taxon>Hypocreomycetidae</taxon>
        <taxon>Hypocreales</taxon>
        <taxon>Nectriaceae</taxon>
        <taxon>Fusarium</taxon>
        <taxon>Fusarium fujikuroi species complex</taxon>
    </lineage>
</organism>
<comment type="caution">
    <text evidence="1">The sequence shown here is derived from an EMBL/GenBank/DDBJ whole genome shotgun (WGS) entry which is preliminary data.</text>
</comment>
<protein>
    <submittedName>
        <fullName evidence="1">Uncharacterized protein</fullName>
    </submittedName>
</protein>
<gene>
    <name evidence="1" type="ORF">FACUT_13220</name>
</gene>
<evidence type="ECO:0000313" key="2">
    <source>
        <dbReference type="Proteomes" id="UP000536711"/>
    </source>
</evidence>
<proteinExistence type="predicted"/>
<dbReference type="EMBL" id="JAADJF010000523">
    <property type="protein sequence ID" value="KAF4415660.1"/>
    <property type="molecule type" value="Genomic_DNA"/>
</dbReference>
<keyword evidence="2" id="KW-1185">Reference proteome</keyword>
<reference evidence="1 2" key="1">
    <citation type="submission" date="2020-01" db="EMBL/GenBank/DDBJ databases">
        <title>Identification and distribution of gene clusters putatively required for synthesis of sphingolipid metabolism inhibitors in phylogenetically diverse species of the filamentous fungus Fusarium.</title>
        <authorList>
            <person name="Kim H.-S."/>
            <person name="Busman M."/>
            <person name="Brown D.W."/>
            <person name="Divon H."/>
            <person name="Uhlig S."/>
            <person name="Proctor R.H."/>
        </authorList>
    </citation>
    <scope>NUCLEOTIDE SEQUENCE [LARGE SCALE GENOMIC DNA]</scope>
    <source>
        <strain evidence="1 2">NRRL 13308</strain>
    </source>
</reference>
<evidence type="ECO:0000313" key="1">
    <source>
        <dbReference type="EMBL" id="KAF4415660.1"/>
    </source>
</evidence>
<name>A0A8H4J9N3_9HYPO</name>
<dbReference type="AlphaFoldDB" id="A0A8H4J9N3"/>
<sequence>MTSPLATLNQTATRLVIHYLRATIDAHRTIRWQCEPEANFTGAWVYKPLCPPSLLDSLFSSTTKITITPLAAGFCLPLETKNFPKHIPSFDQSSNAPTMSADQNNISSIAPIPGGGYRAVITDGDAIYPMAMRIMEETGANRVRIQLRADQPGVDNPTVYTAEIDHSGGFRFISRGPAIPSGNSNN</sequence>
<dbReference type="Proteomes" id="UP000536711">
    <property type="component" value="Unassembled WGS sequence"/>
</dbReference>